<keyword evidence="4" id="KW-0378">Hydrolase</keyword>
<dbReference type="PANTHER" id="PTHR22600:SF57">
    <property type="entry name" value="BETA-N-ACETYLHEXOSAMINIDASE"/>
    <property type="match status" value="1"/>
</dbReference>
<feature type="active site" description="Proton donor" evidence="6">
    <location>
        <position position="336"/>
    </location>
</feature>
<comment type="catalytic activity">
    <reaction evidence="1">
        <text>Hydrolysis of terminal non-reducing N-acetyl-D-hexosamine residues in N-acetyl-beta-D-hexosaminides.</text>
        <dbReference type="EC" id="3.2.1.52"/>
    </reaction>
</comment>
<evidence type="ECO:0000256" key="1">
    <source>
        <dbReference type="ARBA" id="ARBA00001231"/>
    </source>
</evidence>
<name>A0A4R8VA40_9MICO</name>
<dbReference type="InterPro" id="IPR025705">
    <property type="entry name" value="Beta_hexosaminidase_sua/sub"/>
</dbReference>
<dbReference type="GO" id="GO:0005975">
    <property type="term" value="P:carbohydrate metabolic process"/>
    <property type="evidence" value="ECO:0007669"/>
    <property type="project" value="InterPro"/>
</dbReference>
<dbReference type="EC" id="3.2.1.52" evidence="3"/>
<evidence type="ECO:0000313" key="10">
    <source>
        <dbReference type="Proteomes" id="UP000298488"/>
    </source>
</evidence>
<dbReference type="Gene3D" id="3.20.20.80">
    <property type="entry name" value="Glycosidases"/>
    <property type="match status" value="1"/>
</dbReference>
<evidence type="ECO:0000256" key="5">
    <source>
        <dbReference type="ARBA" id="ARBA00023295"/>
    </source>
</evidence>
<evidence type="ECO:0000259" key="7">
    <source>
        <dbReference type="Pfam" id="PF00728"/>
    </source>
</evidence>
<organism evidence="9 10">
    <name type="scientific">Terrimesophilobacter mesophilus</name>
    <dbReference type="NCBI Taxonomy" id="433647"/>
    <lineage>
        <taxon>Bacteria</taxon>
        <taxon>Bacillati</taxon>
        <taxon>Actinomycetota</taxon>
        <taxon>Actinomycetes</taxon>
        <taxon>Micrococcales</taxon>
        <taxon>Microbacteriaceae</taxon>
        <taxon>Terrimesophilobacter</taxon>
    </lineage>
</organism>
<accession>A0A4R8VA40</accession>
<dbReference type="Pfam" id="PF02838">
    <property type="entry name" value="Glyco_hydro_20b"/>
    <property type="match status" value="1"/>
</dbReference>
<dbReference type="SUPFAM" id="SSF51445">
    <property type="entry name" value="(Trans)glycosidases"/>
    <property type="match status" value="1"/>
</dbReference>
<dbReference type="Gene3D" id="3.30.379.10">
    <property type="entry name" value="Chitobiase/beta-hexosaminidase domain 2-like"/>
    <property type="match status" value="1"/>
</dbReference>
<dbReference type="EMBL" id="SOFI01000003">
    <property type="protein sequence ID" value="TFB79613.1"/>
    <property type="molecule type" value="Genomic_DNA"/>
</dbReference>
<dbReference type="GO" id="GO:0016020">
    <property type="term" value="C:membrane"/>
    <property type="evidence" value="ECO:0007669"/>
    <property type="project" value="TreeGrafter"/>
</dbReference>
<evidence type="ECO:0000256" key="6">
    <source>
        <dbReference type="PIRSR" id="PIRSR625705-1"/>
    </source>
</evidence>
<gene>
    <name evidence="9" type="ORF">E3N84_05875</name>
</gene>
<dbReference type="Proteomes" id="UP000298488">
    <property type="component" value="Unassembled WGS sequence"/>
</dbReference>
<feature type="domain" description="Glycoside hydrolase family 20 catalytic" evidence="7">
    <location>
        <begin position="173"/>
        <end position="494"/>
    </location>
</feature>
<comment type="caution">
    <text evidence="9">The sequence shown here is derived from an EMBL/GenBank/DDBJ whole genome shotgun (WGS) entry which is preliminary data.</text>
</comment>
<dbReference type="SUPFAM" id="SSF55545">
    <property type="entry name" value="beta-N-acetylhexosaminidase-like domain"/>
    <property type="match status" value="1"/>
</dbReference>
<dbReference type="CDD" id="cd06568">
    <property type="entry name" value="GH20_SpHex_like"/>
    <property type="match status" value="1"/>
</dbReference>
<sequence>MRTVMAFKHRVGWYVPLAVVLATAVPVAGATISGFDENVAAQALAPMAARTVVPAPVFRVQGTGSFTLDKSTAVDARDEAAPVGEYLVNLLRPATGLPLPMSGVGDIELVVEPGHPPGGYDLRVSPSGIWIAADDAAGLFLGVQTLRQLLPPASTGTTRFGVASTTISDQPRFSYRGAMLDVARHFFPVSVVKRYIDDIALLKLNVLHLHLADDQGWRIAIDGWPRLTSIGGSSEVGGGTGGFYTQAQYRDIVAYAASRYITIVPEIDMPGHTNAALASYPALNCSGVAPPLYHGTSVGFSSLCVDKSITWTFLTDVLTQLAALTPGPWLHVGGDESAATPLNDYYRFVARVGTIVAGTGKTMIGWHDIGRSLSLPKGTIGEYWDFTTPRPGSGALSRSLVKRGGKLIMAPANVAYLDQKYALGENIGTQWAQAPLTIQESYGWDPATVVSGVGEEQILGVEAPLWSETFSTLSQLEYLAFPRIVAIAEVGWTPQKDRHFKDFASRLASFANYLQALGINYKRTPGVPWH</sequence>
<dbReference type="InterPro" id="IPR015882">
    <property type="entry name" value="HEX_bac_N"/>
</dbReference>
<dbReference type="GO" id="GO:0030203">
    <property type="term" value="P:glycosaminoglycan metabolic process"/>
    <property type="evidence" value="ECO:0007669"/>
    <property type="project" value="TreeGrafter"/>
</dbReference>
<evidence type="ECO:0000313" key="9">
    <source>
        <dbReference type="EMBL" id="TFB79613.1"/>
    </source>
</evidence>
<evidence type="ECO:0000259" key="8">
    <source>
        <dbReference type="Pfam" id="PF02838"/>
    </source>
</evidence>
<dbReference type="InterPro" id="IPR029018">
    <property type="entry name" value="Hex-like_dom2"/>
</dbReference>
<proteinExistence type="inferred from homology"/>
<evidence type="ECO:0000256" key="4">
    <source>
        <dbReference type="ARBA" id="ARBA00022801"/>
    </source>
</evidence>
<reference evidence="9 10" key="1">
    <citation type="submission" date="2019-03" db="EMBL/GenBank/DDBJ databases">
        <title>Genomics of glacier-inhabiting Cryobacterium strains.</title>
        <authorList>
            <person name="Liu Q."/>
            <person name="Xin Y.-H."/>
        </authorList>
    </citation>
    <scope>NUCLEOTIDE SEQUENCE [LARGE SCALE GENOMIC DNA]</scope>
    <source>
        <strain evidence="9 10">CGMCC 1.10440</strain>
    </source>
</reference>
<dbReference type="InterPro" id="IPR015883">
    <property type="entry name" value="Glyco_hydro_20_cat"/>
</dbReference>
<dbReference type="Pfam" id="PF00728">
    <property type="entry name" value="Glyco_hydro_20"/>
    <property type="match status" value="1"/>
</dbReference>
<protein>
    <recommendedName>
        <fullName evidence="3">beta-N-acetylhexosaminidase</fullName>
        <ecNumber evidence="3">3.2.1.52</ecNumber>
    </recommendedName>
</protein>
<keyword evidence="10" id="KW-1185">Reference proteome</keyword>
<dbReference type="PRINTS" id="PR00738">
    <property type="entry name" value="GLHYDRLASE20"/>
</dbReference>
<dbReference type="GO" id="GO:0004563">
    <property type="term" value="F:beta-N-acetylhexosaminidase activity"/>
    <property type="evidence" value="ECO:0007669"/>
    <property type="project" value="UniProtKB-EC"/>
</dbReference>
<dbReference type="PANTHER" id="PTHR22600">
    <property type="entry name" value="BETA-HEXOSAMINIDASE"/>
    <property type="match status" value="1"/>
</dbReference>
<dbReference type="OrthoDB" id="9763537at2"/>
<evidence type="ECO:0000256" key="2">
    <source>
        <dbReference type="ARBA" id="ARBA00006285"/>
    </source>
</evidence>
<keyword evidence="5" id="KW-0326">Glycosidase</keyword>
<dbReference type="AlphaFoldDB" id="A0A4R8VA40"/>
<evidence type="ECO:0000256" key="3">
    <source>
        <dbReference type="ARBA" id="ARBA00012663"/>
    </source>
</evidence>
<feature type="domain" description="Beta-hexosaminidase bacterial type N-terminal" evidence="8">
    <location>
        <begin position="51"/>
        <end position="170"/>
    </location>
</feature>
<dbReference type="InterPro" id="IPR017853">
    <property type="entry name" value="GH"/>
</dbReference>
<comment type="similarity">
    <text evidence="2">Belongs to the glycosyl hydrolase 20 family.</text>
</comment>